<evidence type="ECO:0000256" key="1">
    <source>
        <dbReference type="SAM" id="Phobius"/>
    </source>
</evidence>
<protein>
    <submittedName>
        <fullName evidence="3">Aa_trans domain-containing protein</fullName>
    </submittedName>
</protein>
<dbReference type="Proteomes" id="UP000095287">
    <property type="component" value="Unplaced"/>
</dbReference>
<evidence type="ECO:0000313" key="3">
    <source>
        <dbReference type="WBParaSite" id="L893_g24081.t1"/>
    </source>
</evidence>
<dbReference type="AlphaFoldDB" id="A0A1I7Z975"/>
<proteinExistence type="predicted"/>
<name>A0A1I7Z975_9BILA</name>
<keyword evidence="1" id="KW-0472">Membrane</keyword>
<keyword evidence="2" id="KW-1185">Reference proteome</keyword>
<accession>A0A1I7Z975</accession>
<feature type="transmembrane region" description="Helical" evidence="1">
    <location>
        <begin position="50"/>
        <end position="66"/>
    </location>
</feature>
<dbReference type="WBParaSite" id="L893_g24081.t1">
    <property type="protein sequence ID" value="L893_g24081.t1"/>
    <property type="gene ID" value="L893_g24081"/>
</dbReference>
<feature type="transmembrane region" description="Helical" evidence="1">
    <location>
        <begin position="23"/>
        <end position="44"/>
    </location>
</feature>
<keyword evidence="1" id="KW-0812">Transmembrane</keyword>
<organism evidence="2 3">
    <name type="scientific">Steinernema glaseri</name>
    <dbReference type="NCBI Taxonomy" id="37863"/>
    <lineage>
        <taxon>Eukaryota</taxon>
        <taxon>Metazoa</taxon>
        <taxon>Ecdysozoa</taxon>
        <taxon>Nematoda</taxon>
        <taxon>Chromadorea</taxon>
        <taxon>Rhabditida</taxon>
        <taxon>Tylenchina</taxon>
        <taxon>Panagrolaimomorpha</taxon>
        <taxon>Strongyloidoidea</taxon>
        <taxon>Steinernematidae</taxon>
        <taxon>Steinernema</taxon>
    </lineage>
</organism>
<reference evidence="3" key="1">
    <citation type="submission" date="2016-11" db="UniProtKB">
        <authorList>
            <consortium name="WormBaseParasite"/>
        </authorList>
    </citation>
    <scope>IDENTIFICATION</scope>
</reference>
<sequence>MTPNEDGCPSDAPGRPPRIVEKLLVGLAPLILLLLGNLLIGPGIDVEKTGAGIVLFTGYLLLHATMGDRCQAREDGCCGS</sequence>
<evidence type="ECO:0000313" key="2">
    <source>
        <dbReference type="Proteomes" id="UP000095287"/>
    </source>
</evidence>
<keyword evidence="1" id="KW-1133">Transmembrane helix</keyword>